<comment type="similarity">
    <text evidence="8">Belongs to the two pore domain potassium channel (TC 1.A.1.8) family.</text>
</comment>
<dbReference type="GO" id="GO:0030322">
    <property type="term" value="P:stabilization of membrane potential"/>
    <property type="evidence" value="ECO:0007669"/>
    <property type="project" value="TreeGrafter"/>
</dbReference>
<feature type="transmembrane region" description="Helical" evidence="9">
    <location>
        <begin position="106"/>
        <end position="127"/>
    </location>
</feature>
<organism evidence="11 12">
    <name type="scientific">Syphacia muris</name>
    <dbReference type="NCBI Taxonomy" id="451379"/>
    <lineage>
        <taxon>Eukaryota</taxon>
        <taxon>Metazoa</taxon>
        <taxon>Ecdysozoa</taxon>
        <taxon>Nematoda</taxon>
        <taxon>Chromadorea</taxon>
        <taxon>Rhabditida</taxon>
        <taxon>Spirurina</taxon>
        <taxon>Oxyuridomorpha</taxon>
        <taxon>Oxyuroidea</taxon>
        <taxon>Oxyuridae</taxon>
        <taxon>Syphacia</taxon>
    </lineage>
</organism>
<evidence type="ECO:0000256" key="5">
    <source>
        <dbReference type="ARBA" id="ARBA00023065"/>
    </source>
</evidence>
<evidence type="ECO:0000313" key="12">
    <source>
        <dbReference type="WBParaSite" id="SMUV_0000780801-mRNA-1"/>
    </source>
</evidence>
<evidence type="ECO:0000256" key="8">
    <source>
        <dbReference type="RuleBase" id="RU003857"/>
    </source>
</evidence>
<protein>
    <submittedName>
        <fullName evidence="12">Ion channel</fullName>
    </submittedName>
</protein>
<dbReference type="GO" id="GO:0005886">
    <property type="term" value="C:plasma membrane"/>
    <property type="evidence" value="ECO:0007669"/>
    <property type="project" value="TreeGrafter"/>
</dbReference>
<evidence type="ECO:0000256" key="1">
    <source>
        <dbReference type="ARBA" id="ARBA00004141"/>
    </source>
</evidence>
<evidence type="ECO:0000256" key="9">
    <source>
        <dbReference type="SAM" id="Phobius"/>
    </source>
</evidence>
<keyword evidence="6 9" id="KW-0472">Membrane</keyword>
<accession>A0A0N5ASN2</accession>
<name>A0A0N5ASN2_9BILA</name>
<keyword evidence="11" id="KW-1185">Reference proteome</keyword>
<dbReference type="PRINTS" id="PR01333">
    <property type="entry name" value="2POREKCHANEL"/>
</dbReference>
<dbReference type="Proteomes" id="UP000046393">
    <property type="component" value="Unplaced"/>
</dbReference>
<feature type="transmembrane region" description="Helical" evidence="9">
    <location>
        <begin position="139"/>
        <end position="161"/>
    </location>
</feature>
<comment type="subcellular location">
    <subcellularLocation>
        <location evidence="1">Membrane</location>
        <topology evidence="1">Multi-pass membrane protein</topology>
    </subcellularLocation>
</comment>
<feature type="transmembrane region" description="Helical" evidence="9">
    <location>
        <begin position="269"/>
        <end position="289"/>
    </location>
</feature>
<evidence type="ECO:0000259" key="10">
    <source>
        <dbReference type="Pfam" id="PF07885"/>
    </source>
</evidence>
<feature type="transmembrane region" description="Helical" evidence="9">
    <location>
        <begin position="21"/>
        <end position="40"/>
    </location>
</feature>
<dbReference type="AlphaFoldDB" id="A0A0N5ASN2"/>
<dbReference type="InterPro" id="IPR013099">
    <property type="entry name" value="K_chnl_dom"/>
</dbReference>
<dbReference type="PANTHER" id="PTHR11003">
    <property type="entry name" value="POTASSIUM CHANNEL, SUBFAMILY K"/>
    <property type="match status" value="1"/>
</dbReference>
<dbReference type="Pfam" id="PF07885">
    <property type="entry name" value="Ion_trans_2"/>
    <property type="match status" value="2"/>
</dbReference>
<evidence type="ECO:0000256" key="2">
    <source>
        <dbReference type="ARBA" id="ARBA00022448"/>
    </source>
</evidence>
<feature type="domain" description="Potassium channel" evidence="10">
    <location>
        <begin position="103"/>
        <end position="159"/>
    </location>
</feature>
<keyword evidence="5 8" id="KW-0406">Ion transport</keyword>
<dbReference type="STRING" id="451379.A0A0N5ASN2"/>
<dbReference type="Gene3D" id="1.10.287.70">
    <property type="match status" value="1"/>
</dbReference>
<keyword evidence="2 8" id="KW-0813">Transport</keyword>
<evidence type="ECO:0000256" key="6">
    <source>
        <dbReference type="ARBA" id="ARBA00023136"/>
    </source>
</evidence>
<dbReference type="GO" id="GO:0015271">
    <property type="term" value="F:outward rectifier potassium channel activity"/>
    <property type="evidence" value="ECO:0007669"/>
    <property type="project" value="TreeGrafter"/>
</dbReference>
<feature type="transmembrane region" description="Helical" evidence="9">
    <location>
        <begin position="210"/>
        <end position="232"/>
    </location>
</feature>
<dbReference type="WBParaSite" id="SMUV_0000780801-mRNA-1">
    <property type="protein sequence ID" value="SMUV_0000780801-mRNA-1"/>
    <property type="gene ID" value="SMUV_0000780801"/>
</dbReference>
<dbReference type="PANTHER" id="PTHR11003:SF345">
    <property type="entry name" value="TWIK FAMILY OF POTASSIUM CHANNELS PROTEIN 18"/>
    <property type="match status" value="1"/>
</dbReference>
<feature type="transmembrane region" description="Helical" evidence="9">
    <location>
        <begin position="239"/>
        <end position="257"/>
    </location>
</feature>
<dbReference type="GO" id="GO:0022841">
    <property type="term" value="F:potassium ion leak channel activity"/>
    <property type="evidence" value="ECO:0007669"/>
    <property type="project" value="TreeGrafter"/>
</dbReference>
<evidence type="ECO:0000256" key="3">
    <source>
        <dbReference type="ARBA" id="ARBA00022692"/>
    </source>
</evidence>
<evidence type="ECO:0000256" key="4">
    <source>
        <dbReference type="ARBA" id="ARBA00022989"/>
    </source>
</evidence>
<evidence type="ECO:0000256" key="7">
    <source>
        <dbReference type="ARBA" id="ARBA00023303"/>
    </source>
</evidence>
<reference evidence="12" key="1">
    <citation type="submission" date="2017-02" db="UniProtKB">
        <authorList>
            <consortium name="WormBaseParasite"/>
        </authorList>
    </citation>
    <scope>IDENTIFICATION</scope>
</reference>
<feature type="domain" description="Potassium channel" evidence="10">
    <location>
        <begin position="220"/>
        <end position="293"/>
    </location>
</feature>
<evidence type="ECO:0000313" key="11">
    <source>
        <dbReference type="Proteomes" id="UP000046393"/>
    </source>
</evidence>
<proteinExistence type="inferred from homology"/>
<keyword evidence="7 8" id="KW-0407">Ion channel</keyword>
<dbReference type="SUPFAM" id="SSF81324">
    <property type="entry name" value="Voltage-gated potassium channels"/>
    <property type="match status" value="2"/>
</dbReference>
<dbReference type="InterPro" id="IPR003280">
    <property type="entry name" value="2pore_dom_K_chnl"/>
</dbReference>
<keyword evidence="3 8" id="KW-0812">Transmembrane</keyword>
<sequence>MKLISRVYQLISRLQEGLRPLIPLCILIVYTIVGAQLFLWCEQNNEIEQFTDERQNQLELIEKYAYELHKLDGMPARQKHDSVIKVLKNYTTNFGVNVDDVLVPQWTFLNAAFYALTVYTTIGYGNIYPLTSAGRIITIIYAFFGIPLALVTVIVIGGLFARICKILWKIVIHSLAKSSSIVSKDIEKQLKKLDVTDDAKKKNEDSEDLLSFPISFLVTITLLWIFVCAILFKHIEPDWNFGVSLYFTLISFTTIGFGDVSFSDYDYMILVGLCVLIGLSLVSTILNVIQQQIEALGTVSSLSASKLDFEIDKNYNETLKSAYEGEDYPVVVEDAEECNLIETTPEPSKITGLEMLKEKLKVDSMVSKMPLKNRLLYNVLPAVTKENIKSKAEKKMNLRIVGTQTDYIYVPVGIQTDYEVSQTEAQTDANELTQSGTQIEKIFLQPRRSVKVERNKLELLLILM</sequence>
<keyword evidence="4 9" id="KW-1133">Transmembrane helix</keyword>